<dbReference type="SUPFAM" id="SSF81383">
    <property type="entry name" value="F-box domain"/>
    <property type="match status" value="1"/>
</dbReference>
<dbReference type="InterPro" id="IPR001810">
    <property type="entry name" value="F-box_dom"/>
</dbReference>
<name>A0A3P6CCI7_BRAOL</name>
<dbReference type="CDD" id="cd22152">
    <property type="entry name" value="F-box_AtAFR-like"/>
    <property type="match status" value="1"/>
</dbReference>
<sequence>MMNDLEEPRVKSILMLPNDLVLNCLARVSRFEYPSLSLVSKRFHSLIASTELYQTRTLLGRTESCIYVCLKLHASKLLSWFILNTSKKVLVPIPSPQYNFTSPSTVAVVGTNIYVIGGGGSEKNASSSVMVMDTSRPHVWLEAPSMRVARVLPSACTLDGKIYITGGCENIDSNNWMEVFDTKSKTWEFLQIPSEEICKGSKYRSISYQGTVYVRSEEKKVTYKVHKGKWREADICMNKRWGCSGSSYCVIEDVFYCYCDRKICWYDLKERIWKPLKCCLEGLPRLACDINRFCLLADHGGRLAILWQEYVCETKIIWCAEIALERRQNLEIWGKIEWHGNVVSIPTRLGGVHALTSTVW</sequence>
<dbReference type="InterPro" id="IPR015915">
    <property type="entry name" value="Kelch-typ_b-propeller"/>
</dbReference>
<reference evidence="2" key="1">
    <citation type="submission" date="2018-11" db="EMBL/GenBank/DDBJ databases">
        <authorList>
            <consortium name="Genoscope - CEA"/>
            <person name="William W."/>
        </authorList>
    </citation>
    <scope>NUCLEOTIDE SEQUENCE</scope>
</reference>
<dbReference type="AlphaFoldDB" id="A0A3P6CCI7"/>
<dbReference type="Pfam" id="PF25210">
    <property type="entry name" value="Kelch_FKB95"/>
    <property type="match status" value="1"/>
</dbReference>
<dbReference type="InterPro" id="IPR057499">
    <property type="entry name" value="Kelch_FKB95"/>
</dbReference>
<dbReference type="SMART" id="SM00256">
    <property type="entry name" value="FBOX"/>
    <property type="match status" value="1"/>
</dbReference>
<gene>
    <name evidence="2" type="ORF">BOLC4T22891H</name>
</gene>
<evidence type="ECO:0000313" key="2">
    <source>
        <dbReference type="EMBL" id="VDD06192.1"/>
    </source>
</evidence>
<evidence type="ECO:0000259" key="1">
    <source>
        <dbReference type="PROSITE" id="PS50181"/>
    </source>
</evidence>
<dbReference type="EMBL" id="LR031873">
    <property type="protein sequence ID" value="VDD06192.1"/>
    <property type="molecule type" value="Genomic_DNA"/>
</dbReference>
<dbReference type="InterPro" id="IPR036047">
    <property type="entry name" value="F-box-like_dom_sf"/>
</dbReference>
<dbReference type="SUPFAM" id="SSF117281">
    <property type="entry name" value="Kelch motif"/>
    <property type="match status" value="1"/>
</dbReference>
<dbReference type="Pfam" id="PF00646">
    <property type="entry name" value="F-box"/>
    <property type="match status" value="1"/>
</dbReference>
<feature type="domain" description="F-box" evidence="1">
    <location>
        <begin position="10"/>
        <end position="56"/>
    </location>
</feature>
<dbReference type="PANTHER" id="PTHR24414:SF184">
    <property type="entry name" value="GALACTOSE OXIDASE_KELCH REPEAT SUPERFAMILY PROTEIN"/>
    <property type="match status" value="1"/>
</dbReference>
<dbReference type="PANTHER" id="PTHR24414">
    <property type="entry name" value="F-BOX/KELCH-REPEAT PROTEIN SKIP4"/>
    <property type="match status" value="1"/>
</dbReference>
<dbReference type="PROSITE" id="PS50181">
    <property type="entry name" value="FBOX"/>
    <property type="match status" value="1"/>
</dbReference>
<organism evidence="2">
    <name type="scientific">Brassica oleracea</name>
    <name type="common">Wild cabbage</name>
    <dbReference type="NCBI Taxonomy" id="3712"/>
    <lineage>
        <taxon>Eukaryota</taxon>
        <taxon>Viridiplantae</taxon>
        <taxon>Streptophyta</taxon>
        <taxon>Embryophyta</taxon>
        <taxon>Tracheophyta</taxon>
        <taxon>Spermatophyta</taxon>
        <taxon>Magnoliopsida</taxon>
        <taxon>eudicotyledons</taxon>
        <taxon>Gunneridae</taxon>
        <taxon>Pentapetalae</taxon>
        <taxon>rosids</taxon>
        <taxon>malvids</taxon>
        <taxon>Brassicales</taxon>
        <taxon>Brassicaceae</taxon>
        <taxon>Brassiceae</taxon>
        <taxon>Brassica</taxon>
    </lineage>
</organism>
<proteinExistence type="predicted"/>
<dbReference type="Gene3D" id="2.120.10.80">
    <property type="entry name" value="Kelch-type beta propeller"/>
    <property type="match status" value="1"/>
</dbReference>
<dbReference type="InterPro" id="IPR050354">
    <property type="entry name" value="F-box/kelch-repeat_ARATH"/>
</dbReference>
<accession>A0A3P6CCI7</accession>
<protein>
    <recommendedName>
        <fullName evidence="1">F-box domain-containing protein</fullName>
    </recommendedName>
</protein>